<evidence type="ECO:0000313" key="2">
    <source>
        <dbReference type="EMBL" id="NKE56653.1"/>
    </source>
</evidence>
<feature type="compositionally biased region" description="Low complexity" evidence="1">
    <location>
        <begin position="104"/>
        <end position="118"/>
    </location>
</feature>
<comment type="caution">
    <text evidence="2">The sequence shown here is derived from an EMBL/GenBank/DDBJ whole genome shotgun (WGS) entry which is preliminary data.</text>
</comment>
<protein>
    <recommendedName>
        <fullName evidence="4">Secreted protein</fullName>
    </recommendedName>
</protein>
<feature type="compositionally biased region" description="Low complexity" evidence="1">
    <location>
        <begin position="53"/>
        <end position="63"/>
    </location>
</feature>
<name>A0ABX1FDD6_9PSEU</name>
<dbReference type="RefSeq" id="WP_167971531.1">
    <property type="nucleotide sequence ID" value="NZ_VSRL01000017.1"/>
</dbReference>
<evidence type="ECO:0000256" key="1">
    <source>
        <dbReference type="SAM" id="MobiDB-lite"/>
    </source>
</evidence>
<evidence type="ECO:0000313" key="3">
    <source>
        <dbReference type="Proteomes" id="UP001515943"/>
    </source>
</evidence>
<keyword evidence="3" id="KW-1185">Reference proteome</keyword>
<dbReference type="EMBL" id="VSRL01000017">
    <property type="protein sequence ID" value="NKE56653.1"/>
    <property type="molecule type" value="Genomic_DNA"/>
</dbReference>
<proteinExistence type="predicted"/>
<sequence>MRIQTTTLGGIRSTALAVVLAVLSFFVLSTLCSAEGHASAIPSHEHTADSAHSHSLAHAAEPALSDHCHHDREPFHRKAALDRALHRPDDTAWQAQSSHDVPASLGSGTSTVPSGPGTAFWSRTSGPPRAGRQLLVLLSVARN</sequence>
<evidence type="ECO:0008006" key="4">
    <source>
        <dbReference type="Google" id="ProtNLM"/>
    </source>
</evidence>
<reference evidence="2 3" key="1">
    <citation type="submission" date="2019-08" db="EMBL/GenBank/DDBJ databases">
        <title>Lentzea from Indian Himalayas.</title>
        <authorList>
            <person name="Mandal S."/>
            <person name="Mallick Gupta A."/>
            <person name="Maiti P.K."/>
            <person name="Sarkar J."/>
            <person name="Mandal S."/>
        </authorList>
    </citation>
    <scope>NUCLEOTIDE SEQUENCE [LARGE SCALE GENOMIC DNA]</scope>
    <source>
        <strain evidence="2 3">PSKA42</strain>
    </source>
</reference>
<feature type="compositionally biased region" description="Basic and acidic residues" evidence="1">
    <location>
        <begin position="43"/>
        <end position="52"/>
    </location>
</feature>
<accession>A0ABX1FDD6</accession>
<feature type="region of interest" description="Disordered" evidence="1">
    <location>
        <begin position="43"/>
        <end position="126"/>
    </location>
</feature>
<organism evidence="2 3">
    <name type="scientific">Lentzea indica</name>
    <dbReference type="NCBI Taxonomy" id="2604800"/>
    <lineage>
        <taxon>Bacteria</taxon>
        <taxon>Bacillati</taxon>
        <taxon>Actinomycetota</taxon>
        <taxon>Actinomycetes</taxon>
        <taxon>Pseudonocardiales</taxon>
        <taxon>Pseudonocardiaceae</taxon>
        <taxon>Lentzea</taxon>
    </lineage>
</organism>
<feature type="compositionally biased region" description="Basic and acidic residues" evidence="1">
    <location>
        <begin position="64"/>
        <end position="90"/>
    </location>
</feature>
<dbReference type="Proteomes" id="UP001515943">
    <property type="component" value="Unassembled WGS sequence"/>
</dbReference>
<gene>
    <name evidence="2" type="ORF">FXN61_07330</name>
</gene>